<evidence type="ECO:0000313" key="7">
    <source>
        <dbReference type="EMBL" id="PWQ96138.1"/>
    </source>
</evidence>
<protein>
    <recommendedName>
        <fullName evidence="5">Small-conductance mechanosensitive channel</fullName>
    </recommendedName>
</protein>
<accession>A0A317CC53</accession>
<gene>
    <name evidence="7" type="ORF">DKW60_13360</name>
</gene>
<feature type="transmembrane region" description="Helical" evidence="5">
    <location>
        <begin position="93"/>
        <end position="113"/>
    </location>
</feature>
<evidence type="ECO:0000256" key="1">
    <source>
        <dbReference type="ARBA" id="ARBA00004370"/>
    </source>
</evidence>
<dbReference type="InterPro" id="IPR023408">
    <property type="entry name" value="MscS_beta-dom_sf"/>
</dbReference>
<evidence type="ECO:0000256" key="2">
    <source>
        <dbReference type="ARBA" id="ARBA00022692"/>
    </source>
</evidence>
<keyword evidence="8" id="KW-1185">Reference proteome</keyword>
<dbReference type="Proteomes" id="UP000245539">
    <property type="component" value="Unassembled WGS sequence"/>
</dbReference>
<keyword evidence="5" id="KW-0997">Cell inner membrane</keyword>
<dbReference type="Gene3D" id="2.30.30.60">
    <property type="match status" value="1"/>
</dbReference>
<dbReference type="GO" id="GO:0008381">
    <property type="term" value="F:mechanosensitive monoatomic ion channel activity"/>
    <property type="evidence" value="ECO:0007669"/>
    <property type="project" value="InterPro"/>
</dbReference>
<dbReference type="EMBL" id="QGKM01000038">
    <property type="protein sequence ID" value="PWQ96138.1"/>
    <property type="molecule type" value="Genomic_DNA"/>
</dbReference>
<dbReference type="PANTHER" id="PTHR30221">
    <property type="entry name" value="SMALL-CONDUCTANCE MECHANOSENSITIVE CHANNEL"/>
    <property type="match status" value="1"/>
</dbReference>
<dbReference type="InterPro" id="IPR008910">
    <property type="entry name" value="MSC_TM_helix"/>
</dbReference>
<dbReference type="InterPro" id="IPR045275">
    <property type="entry name" value="MscS_archaea/bacteria_type"/>
</dbReference>
<sequence length="284" mass="30782">MDFSTMIDFEKLQASVVSNLTAQWSAIISSLPNLIGALLILILGIIVAMIFKKISQTLLRRVGLDRISNKAGVSEVMQDAGMVKRPSIFAGKIIFWMVLFVFLVPAANMLGLTELVKLFKGFIGFLPKIITALVIIIFGMMFSQFLRRTIMEKPSTIGSNSAKTLGNLVYGIMVTVIVLVALEQLDIETVLLHNIIMLVVGGMMLMLAVAVGLGSREVAHNLLSGIYAREQFGQGDVIEVDGVTGVVSEVGALSTIISLEDDQNMSIPNSSLYQQVIKIASDSD</sequence>
<evidence type="ECO:0000313" key="8">
    <source>
        <dbReference type="Proteomes" id="UP000245539"/>
    </source>
</evidence>
<keyword evidence="5" id="KW-0407">Ion channel</keyword>
<comment type="subunit">
    <text evidence="5">Homoheptamer.</text>
</comment>
<keyword evidence="3 5" id="KW-1133">Transmembrane helix</keyword>
<feature type="transmembrane region" description="Helical" evidence="5">
    <location>
        <begin position="167"/>
        <end position="185"/>
    </location>
</feature>
<organism evidence="7 8">
    <name type="scientific">Leucothrix pacifica</name>
    <dbReference type="NCBI Taxonomy" id="1247513"/>
    <lineage>
        <taxon>Bacteria</taxon>
        <taxon>Pseudomonadati</taxon>
        <taxon>Pseudomonadota</taxon>
        <taxon>Gammaproteobacteria</taxon>
        <taxon>Thiotrichales</taxon>
        <taxon>Thiotrichaceae</taxon>
        <taxon>Leucothrix</taxon>
    </lineage>
</organism>
<feature type="transmembrane region" description="Helical" evidence="5">
    <location>
        <begin position="34"/>
        <end position="51"/>
    </location>
</feature>
<feature type="domain" description="Mechanosensitive ion channel MscS" evidence="6">
    <location>
        <begin position="219"/>
        <end position="277"/>
    </location>
</feature>
<comment type="subcellular location">
    <subcellularLocation>
        <location evidence="5">Cell inner membrane</location>
        <topology evidence="5">Multi-pass membrane protein</topology>
    </subcellularLocation>
    <subcellularLocation>
        <location evidence="1">Membrane</location>
    </subcellularLocation>
</comment>
<dbReference type="Pfam" id="PF00924">
    <property type="entry name" value="MS_channel_2nd"/>
    <property type="match status" value="1"/>
</dbReference>
<keyword evidence="5" id="KW-1003">Cell membrane</keyword>
<comment type="function">
    <text evidence="5">Mechanosensitive channel that participates in the regulation of osmotic pressure changes within the cell, opening in response to stretch forces in the membrane lipid bilayer, without the need for other proteins. Contributes to normal resistance to hypoosmotic shock. Forms an ion channel of 1.0 nanosiemens conductance with a slight preference for anions.</text>
</comment>
<comment type="caution">
    <text evidence="7">The sequence shown here is derived from an EMBL/GenBank/DDBJ whole genome shotgun (WGS) entry which is preliminary data.</text>
</comment>
<name>A0A317CC53_9GAMM</name>
<dbReference type="InterPro" id="IPR010920">
    <property type="entry name" value="LSM_dom_sf"/>
</dbReference>
<dbReference type="Pfam" id="PF05552">
    <property type="entry name" value="MS_channel_1st_1"/>
    <property type="match status" value="2"/>
</dbReference>
<keyword evidence="5" id="KW-0813">Transport</keyword>
<evidence type="ECO:0000256" key="5">
    <source>
        <dbReference type="RuleBase" id="RU369025"/>
    </source>
</evidence>
<evidence type="ECO:0000256" key="4">
    <source>
        <dbReference type="ARBA" id="ARBA00023136"/>
    </source>
</evidence>
<reference evidence="7 8" key="1">
    <citation type="submission" date="2018-05" db="EMBL/GenBank/DDBJ databases">
        <title>Leucothrix arctica sp. nov., isolated from Arctic seawater.</title>
        <authorList>
            <person name="Choi A."/>
            <person name="Baek K."/>
        </authorList>
    </citation>
    <scope>NUCLEOTIDE SEQUENCE [LARGE SCALE GENOMIC DNA]</scope>
    <source>
        <strain evidence="7 8">JCM 18388</strain>
    </source>
</reference>
<feature type="transmembrane region" description="Helical" evidence="5">
    <location>
        <begin position="125"/>
        <end position="146"/>
    </location>
</feature>
<proteinExistence type="inferred from homology"/>
<keyword evidence="5" id="KW-0406">Ion transport</keyword>
<dbReference type="InterPro" id="IPR006685">
    <property type="entry name" value="MscS_channel_2nd"/>
</dbReference>
<comment type="similarity">
    <text evidence="5">Belongs to the MscS (TC 1.A.23) family.</text>
</comment>
<dbReference type="PANTHER" id="PTHR30221:SF1">
    <property type="entry name" value="SMALL-CONDUCTANCE MECHANOSENSITIVE CHANNEL"/>
    <property type="match status" value="1"/>
</dbReference>
<keyword evidence="4 5" id="KW-0472">Membrane</keyword>
<dbReference type="GO" id="GO:0005886">
    <property type="term" value="C:plasma membrane"/>
    <property type="evidence" value="ECO:0007669"/>
    <property type="project" value="UniProtKB-SubCell"/>
</dbReference>
<evidence type="ECO:0000259" key="6">
    <source>
        <dbReference type="Pfam" id="PF00924"/>
    </source>
</evidence>
<dbReference type="SUPFAM" id="SSF50182">
    <property type="entry name" value="Sm-like ribonucleoproteins"/>
    <property type="match status" value="1"/>
</dbReference>
<keyword evidence="2 5" id="KW-0812">Transmembrane</keyword>
<evidence type="ECO:0000256" key="3">
    <source>
        <dbReference type="ARBA" id="ARBA00022989"/>
    </source>
</evidence>
<dbReference type="AlphaFoldDB" id="A0A317CC53"/>
<comment type="caution">
    <text evidence="5">Lacks conserved residue(s) required for the propagation of feature annotation.</text>
</comment>
<dbReference type="OrthoDB" id="6225269at2"/>
<dbReference type="Gene3D" id="1.10.287.1260">
    <property type="match status" value="1"/>
</dbReference>
<feature type="transmembrane region" description="Helical" evidence="5">
    <location>
        <begin position="191"/>
        <end position="213"/>
    </location>
</feature>